<dbReference type="InterPro" id="IPR001036">
    <property type="entry name" value="Acrflvin-R"/>
</dbReference>
<keyword evidence="1" id="KW-1133">Transmembrane helix</keyword>
<dbReference type="RefSeq" id="WP_125180878.1">
    <property type="nucleotide sequence ID" value="NZ_QZMU01000001.1"/>
</dbReference>
<keyword evidence="1" id="KW-0812">Transmembrane</keyword>
<dbReference type="EMBL" id="QZMU01000001">
    <property type="protein sequence ID" value="RRQ21530.1"/>
    <property type="molecule type" value="Genomic_DNA"/>
</dbReference>
<dbReference type="PANTHER" id="PTHR32063">
    <property type="match status" value="1"/>
</dbReference>
<feature type="transmembrane region" description="Helical" evidence="1">
    <location>
        <begin position="363"/>
        <end position="383"/>
    </location>
</feature>
<dbReference type="Proteomes" id="UP000287798">
    <property type="component" value="Unassembled WGS sequence"/>
</dbReference>
<evidence type="ECO:0000256" key="1">
    <source>
        <dbReference type="SAM" id="Phobius"/>
    </source>
</evidence>
<dbReference type="Gene3D" id="3.30.70.1430">
    <property type="entry name" value="Multidrug efflux transporter AcrB pore domain"/>
    <property type="match status" value="2"/>
</dbReference>
<evidence type="ECO:0000313" key="3">
    <source>
        <dbReference type="Proteomes" id="UP000287798"/>
    </source>
</evidence>
<protein>
    <submittedName>
        <fullName evidence="2">Efflux RND transporter permease subunit</fullName>
    </submittedName>
</protein>
<keyword evidence="3" id="KW-1185">Reference proteome</keyword>
<keyword evidence="1" id="KW-0472">Membrane</keyword>
<dbReference type="GO" id="GO:0005886">
    <property type="term" value="C:plasma membrane"/>
    <property type="evidence" value="ECO:0007669"/>
    <property type="project" value="TreeGrafter"/>
</dbReference>
<proteinExistence type="predicted"/>
<gene>
    <name evidence="2" type="ORF">D6C00_05980</name>
</gene>
<feature type="transmembrane region" description="Helical" evidence="1">
    <location>
        <begin position="1013"/>
        <end position="1039"/>
    </location>
</feature>
<evidence type="ECO:0000313" key="2">
    <source>
        <dbReference type="EMBL" id="RRQ21530.1"/>
    </source>
</evidence>
<feature type="transmembrane region" description="Helical" evidence="1">
    <location>
        <begin position="933"/>
        <end position="954"/>
    </location>
</feature>
<feature type="transmembrane region" description="Helical" evidence="1">
    <location>
        <begin position="337"/>
        <end position="356"/>
    </location>
</feature>
<feature type="transmembrane region" description="Helical" evidence="1">
    <location>
        <begin position="434"/>
        <end position="454"/>
    </location>
</feature>
<dbReference type="OrthoDB" id="9758297at2"/>
<name>A0A426QIG5_9GAMM</name>
<organism evidence="2 3">
    <name type="scientific">Thiohalobacter thiocyanaticus</name>
    <dbReference type="NCBI Taxonomy" id="585455"/>
    <lineage>
        <taxon>Bacteria</taxon>
        <taxon>Pseudomonadati</taxon>
        <taxon>Pseudomonadota</taxon>
        <taxon>Gammaproteobacteria</taxon>
        <taxon>Thiohalobacterales</taxon>
        <taxon>Thiohalobacteraceae</taxon>
        <taxon>Thiohalobacter</taxon>
    </lineage>
</organism>
<dbReference type="Gene3D" id="3.30.2090.10">
    <property type="entry name" value="Multidrug efflux transporter AcrB TolC docking domain, DN and DC subdomains"/>
    <property type="match status" value="2"/>
</dbReference>
<feature type="transmembrane region" description="Helical" evidence="1">
    <location>
        <begin position="892"/>
        <end position="913"/>
    </location>
</feature>
<accession>A0A426QIG5</accession>
<dbReference type="InterPro" id="IPR027463">
    <property type="entry name" value="AcrB_DN_DC_subdom"/>
</dbReference>
<dbReference type="SUPFAM" id="SSF82866">
    <property type="entry name" value="Multidrug efflux transporter AcrB transmembrane domain"/>
    <property type="match status" value="2"/>
</dbReference>
<feature type="transmembrane region" description="Helical" evidence="1">
    <location>
        <begin position="527"/>
        <end position="545"/>
    </location>
</feature>
<comment type="caution">
    <text evidence="2">The sequence shown here is derived from an EMBL/GenBank/DDBJ whole genome shotgun (WGS) entry which is preliminary data.</text>
</comment>
<dbReference type="SUPFAM" id="SSF82714">
    <property type="entry name" value="Multidrug efflux transporter AcrB TolC docking domain, DN and DC subdomains"/>
    <property type="match status" value="2"/>
</dbReference>
<dbReference type="Gene3D" id="3.30.70.1320">
    <property type="entry name" value="Multidrug efflux transporter AcrB pore domain like"/>
    <property type="match status" value="1"/>
</dbReference>
<dbReference type="Pfam" id="PF00873">
    <property type="entry name" value="ACR_tran"/>
    <property type="match status" value="1"/>
</dbReference>
<sequence length="1045" mass="113150">MFEAIVKRGTLMTVVVLIISVLGVVAALRIPVQMIPDLEVRTVTVVTTWPGATPQDVEKEILIEQEEYLRTIPSLSEITAEASFGRARVELEFPFGVDLNETLIRVNNALSQVPEYPLNVDEPRIYATSFSSNSFMYFRVAPLPGNPRGLDMDLVKDFLEDHVRTRMESVPGVSEVRVGGGAERQVQILLDPARLAQHRLTLADVRAAVQTRNRDVSGGEVESGKRRYLLRTIGRFDDLDDLRALVLERRGDSVIRLGDVAELRLDHSELSELSFTDGKPVIGLSVRRQTGSNVIDIKRAMMREVEAINAQVLNPRGMFMRLIADDVGYVEASVFNVWKNLAIGAVLASLIMFLFLRSGRATLVGVMGIPICTIAAFIGLLLTGRTVNVISLAGVAFAIGMTLDNTIVVLESIELARRRGLERFRAAVEGVRQVWPAVLASTLTTVLVFVPIVFIREEAGQLYSDIAIAVSASILVSMLVAITVVPTASARLRFRSDALGGAAADGGLRRRVLAGINALIDSRPRRLGVIAGVAAASLAAIVWLTPPAEYLPEGEEPKVFASMHAPPGYNLQTMAAIGRELEAYLLPYLEHAPEQFERGETEVPAFAYINMGIEPQRIRIIAQPKDPAHIEPLMDAIVRKYEEYPGMRAFATRGSIITSNDGGTRSVNLDISGPDLAAIYEVATAAYRRAEEVFDRPRIQANPPTLSLSQPLVEIRPDWDRVAEVGMEAGDVGFTVAALTDGAFVDEFFLDDDKIDIYLYSEVGTGADLDRLSQLPIHTPSGAQVPLASLARIEETVDTSTIRRLDGRRTVTLNIIPPSGVALETGVGIVRDEVVGHMRQSGAIPASVGVDISGASDQLQATREALFGNYVVALAIIYLLLVAIFTHWGYPLLIMLTIPLGVAGGIIGLWLFNAAGALAEWAGLGGFHQPFDMITMLGFLILMGTVVNNPILIVHQAMTNVRDAGMAAQAAVRHAVETRLRPIAMSTLTTLGGLAPLVLLPGEGTELYRGVGLIVLFGLLGTALVTLTFLPALTVTVLGRHRPAG</sequence>
<dbReference type="AlphaFoldDB" id="A0A426QIG5"/>
<reference evidence="2 3" key="1">
    <citation type="journal article" date="2010" name="Int. J. Syst. Evol. Microbiol.">
        <title>Thiohalobacter thiocyanaticus gen. nov., sp. nov., a moderately halophilic, sulfur-oxidizing gammaproteobacterium from hypersaline lakes, that utilizes thiocyanate.</title>
        <authorList>
            <person name="Sorokin D.Y."/>
            <person name="Kovaleva O.L."/>
            <person name="Tourova T.P."/>
            <person name="Muyzer G."/>
        </authorList>
    </citation>
    <scope>NUCLEOTIDE SEQUENCE [LARGE SCALE GENOMIC DNA]</scope>
    <source>
        <strain evidence="2 3">Hrh1</strain>
    </source>
</reference>
<dbReference type="Gene3D" id="3.30.70.1440">
    <property type="entry name" value="Multidrug efflux transporter AcrB pore domain"/>
    <property type="match status" value="1"/>
</dbReference>
<dbReference type="SUPFAM" id="SSF82693">
    <property type="entry name" value="Multidrug efflux transporter AcrB pore domain, PN1, PN2, PC1 and PC2 subdomains"/>
    <property type="match status" value="2"/>
</dbReference>
<feature type="transmembrane region" description="Helical" evidence="1">
    <location>
        <begin position="983"/>
        <end position="1001"/>
    </location>
</feature>
<feature type="transmembrane region" description="Helical" evidence="1">
    <location>
        <begin position="866"/>
        <end position="885"/>
    </location>
</feature>
<dbReference type="PANTHER" id="PTHR32063:SF0">
    <property type="entry name" value="SWARMING MOTILITY PROTEIN SWRC"/>
    <property type="match status" value="1"/>
</dbReference>
<feature type="transmembrane region" description="Helical" evidence="1">
    <location>
        <begin position="466"/>
        <end position="485"/>
    </location>
</feature>
<dbReference type="GO" id="GO:0042910">
    <property type="term" value="F:xenobiotic transmembrane transporter activity"/>
    <property type="evidence" value="ECO:0007669"/>
    <property type="project" value="TreeGrafter"/>
</dbReference>
<dbReference type="PRINTS" id="PR00702">
    <property type="entry name" value="ACRIFLAVINRP"/>
</dbReference>
<feature type="transmembrane region" description="Helical" evidence="1">
    <location>
        <begin position="389"/>
        <end position="413"/>
    </location>
</feature>
<dbReference type="Gene3D" id="1.20.1640.10">
    <property type="entry name" value="Multidrug efflux transporter AcrB transmembrane domain"/>
    <property type="match status" value="2"/>
</dbReference>